<reference evidence="6 7" key="1">
    <citation type="submission" date="2018-07" db="EMBL/GenBank/DDBJ databases">
        <title>Genomic Encyclopedia of Type Strains, Phase IV (KMG-IV): sequencing the most valuable type-strain genomes for metagenomic binning, comparative biology and taxonomic classification.</title>
        <authorList>
            <person name="Goeker M."/>
        </authorList>
    </citation>
    <scope>NUCLEOTIDE SEQUENCE [LARGE SCALE GENOMIC DNA]</scope>
    <source>
        <strain evidence="6 7">DSM 27696</strain>
    </source>
</reference>
<protein>
    <submittedName>
        <fullName evidence="6">LysR family transcriptional regulator</fullName>
    </submittedName>
</protein>
<keyword evidence="7" id="KW-1185">Reference proteome</keyword>
<comment type="caution">
    <text evidence="6">The sequence shown here is derived from an EMBL/GenBank/DDBJ whole genome shotgun (WGS) entry which is preliminary data.</text>
</comment>
<keyword evidence="4" id="KW-0804">Transcription</keyword>
<dbReference type="SUPFAM" id="SSF53850">
    <property type="entry name" value="Periplasmic binding protein-like II"/>
    <property type="match status" value="1"/>
</dbReference>
<dbReference type="Pfam" id="PF00126">
    <property type="entry name" value="HTH_1"/>
    <property type="match status" value="1"/>
</dbReference>
<proteinExistence type="inferred from homology"/>
<dbReference type="Pfam" id="PF03466">
    <property type="entry name" value="LysR_substrate"/>
    <property type="match status" value="1"/>
</dbReference>
<dbReference type="OrthoDB" id="8479357at2"/>
<dbReference type="Gene3D" id="3.40.190.290">
    <property type="match status" value="1"/>
</dbReference>
<sequence>MDMLDLRILVELFEKRSISKVAKNLPLSYSAINARLLNMESEVGVRLFIRTSRGTELTDAAEKFYYFAYKSLLSLETGLSIARQSNSQKKKEDIQIGITRPLIHLVAPVFTNLMNTQKTPVAWNIQTGFTLELMLLTNGEALDMSIINHNKFIPDSLEQEKIFSDPIHLVGAKGQKLPNYQELYHILSRVPLILLKKGFPLRELIEEELFKPMGFVPKQVIEVDSMDIVRQLMCDGVGYSFMPEMALLDRKDAFDLEIYASDIVIQTFHMVYLPTFYQEHQALIADMINGIRTTVKNKQAGTFSAY</sequence>
<dbReference type="PANTHER" id="PTHR30126">
    <property type="entry name" value="HTH-TYPE TRANSCRIPTIONAL REGULATOR"/>
    <property type="match status" value="1"/>
</dbReference>
<organism evidence="6 7">
    <name type="scientific">Saliterribacillus persicus</name>
    <dbReference type="NCBI Taxonomy" id="930114"/>
    <lineage>
        <taxon>Bacteria</taxon>
        <taxon>Bacillati</taxon>
        <taxon>Bacillota</taxon>
        <taxon>Bacilli</taxon>
        <taxon>Bacillales</taxon>
        <taxon>Bacillaceae</taxon>
        <taxon>Saliterribacillus</taxon>
    </lineage>
</organism>
<dbReference type="InterPro" id="IPR036390">
    <property type="entry name" value="WH_DNA-bd_sf"/>
</dbReference>
<evidence type="ECO:0000313" key="6">
    <source>
        <dbReference type="EMBL" id="RCW77250.1"/>
    </source>
</evidence>
<dbReference type="CDD" id="cd05466">
    <property type="entry name" value="PBP2_LTTR_substrate"/>
    <property type="match status" value="1"/>
</dbReference>
<dbReference type="InterPro" id="IPR005119">
    <property type="entry name" value="LysR_subst-bd"/>
</dbReference>
<evidence type="ECO:0000256" key="2">
    <source>
        <dbReference type="ARBA" id="ARBA00023015"/>
    </source>
</evidence>
<dbReference type="RefSeq" id="WP_114351195.1">
    <property type="nucleotide sequence ID" value="NZ_QPJJ01000001.1"/>
</dbReference>
<keyword evidence="3" id="KW-0238">DNA-binding</keyword>
<dbReference type="InterPro" id="IPR036388">
    <property type="entry name" value="WH-like_DNA-bd_sf"/>
</dbReference>
<evidence type="ECO:0000256" key="1">
    <source>
        <dbReference type="ARBA" id="ARBA00009437"/>
    </source>
</evidence>
<dbReference type="PANTHER" id="PTHR30126:SF40">
    <property type="entry name" value="HTH-TYPE TRANSCRIPTIONAL REGULATOR GLTR"/>
    <property type="match status" value="1"/>
</dbReference>
<keyword evidence="2" id="KW-0805">Transcription regulation</keyword>
<evidence type="ECO:0000256" key="3">
    <source>
        <dbReference type="ARBA" id="ARBA00023125"/>
    </source>
</evidence>
<accession>A0A368YAG1</accession>
<evidence type="ECO:0000256" key="4">
    <source>
        <dbReference type="ARBA" id="ARBA00023163"/>
    </source>
</evidence>
<gene>
    <name evidence="6" type="ORF">DFR57_101119</name>
</gene>
<dbReference type="SUPFAM" id="SSF46785">
    <property type="entry name" value="Winged helix' DNA-binding domain"/>
    <property type="match status" value="1"/>
</dbReference>
<dbReference type="InterPro" id="IPR000847">
    <property type="entry name" value="LysR_HTH_N"/>
</dbReference>
<name>A0A368YAG1_9BACI</name>
<dbReference type="EMBL" id="QPJJ01000001">
    <property type="protein sequence ID" value="RCW77250.1"/>
    <property type="molecule type" value="Genomic_DNA"/>
</dbReference>
<dbReference type="AlphaFoldDB" id="A0A368YAG1"/>
<dbReference type="GO" id="GO:0000976">
    <property type="term" value="F:transcription cis-regulatory region binding"/>
    <property type="evidence" value="ECO:0007669"/>
    <property type="project" value="TreeGrafter"/>
</dbReference>
<dbReference type="GO" id="GO:0003700">
    <property type="term" value="F:DNA-binding transcription factor activity"/>
    <property type="evidence" value="ECO:0007669"/>
    <property type="project" value="InterPro"/>
</dbReference>
<evidence type="ECO:0000259" key="5">
    <source>
        <dbReference type="PROSITE" id="PS50931"/>
    </source>
</evidence>
<feature type="domain" description="HTH lysR-type" evidence="5">
    <location>
        <begin position="1"/>
        <end position="58"/>
    </location>
</feature>
<dbReference type="Proteomes" id="UP000252585">
    <property type="component" value="Unassembled WGS sequence"/>
</dbReference>
<comment type="similarity">
    <text evidence="1">Belongs to the LysR transcriptional regulatory family.</text>
</comment>
<evidence type="ECO:0000313" key="7">
    <source>
        <dbReference type="Proteomes" id="UP000252585"/>
    </source>
</evidence>
<dbReference type="PROSITE" id="PS50931">
    <property type="entry name" value="HTH_LYSR"/>
    <property type="match status" value="1"/>
</dbReference>
<dbReference type="Gene3D" id="1.10.10.10">
    <property type="entry name" value="Winged helix-like DNA-binding domain superfamily/Winged helix DNA-binding domain"/>
    <property type="match status" value="1"/>
</dbReference>